<feature type="domain" description="PH" evidence="2">
    <location>
        <begin position="3"/>
        <end position="102"/>
    </location>
</feature>
<evidence type="ECO:0000259" key="2">
    <source>
        <dbReference type="PROSITE" id="PS50003"/>
    </source>
</evidence>
<keyword evidence="4" id="KW-1185">Reference proteome</keyword>
<feature type="compositionally biased region" description="Polar residues" evidence="1">
    <location>
        <begin position="247"/>
        <end position="268"/>
    </location>
</feature>
<name>A0A1X2J086_9FUNG</name>
<feature type="region of interest" description="Disordered" evidence="1">
    <location>
        <begin position="233"/>
        <end position="271"/>
    </location>
</feature>
<dbReference type="OrthoDB" id="73680at2759"/>
<dbReference type="Proteomes" id="UP000193560">
    <property type="component" value="Unassembled WGS sequence"/>
</dbReference>
<sequence>MFGETAEGWLSKTGLLGLTARHRRYCVLSGNELRYYKQKTDSRPAGAIDLKHYSIAEKDSGKQYPYGFRIVSQCRNHRSYIFYADHEQGCQYWMDIINATLDPFVGKHHACDMVPVSLPPPEEETYSVLDKWLNRLDLNDHNQRTTPASTTTPSSVASLSGTYNSTTTSTTITTTSKTATSTTLASSFSSYMSPTLRPYRTSTESLDSIPSETTLSSSAGSRAQLSNAIFTPHHHHHHSHNHAPHHTPSQYYPINSPPTQYQTLTSSSHSKRLSNPMAFLSSIKQQSPIRSNQQQSCPGDSSHSNNSNNNHHKSPPWSSLDSIPSSVGSSNNNSGSSKIVAPRKDWESEELFDFEDEMIYSNNLLRDTAAGTRHPPPPPPLS</sequence>
<dbReference type="Gene3D" id="2.30.29.30">
    <property type="entry name" value="Pleckstrin-homology domain (PH domain)/Phosphotyrosine-binding domain (PTB)"/>
    <property type="match status" value="1"/>
</dbReference>
<proteinExistence type="predicted"/>
<dbReference type="AlphaFoldDB" id="A0A1X2J086"/>
<organism evidence="3 4">
    <name type="scientific">Absidia repens</name>
    <dbReference type="NCBI Taxonomy" id="90262"/>
    <lineage>
        <taxon>Eukaryota</taxon>
        <taxon>Fungi</taxon>
        <taxon>Fungi incertae sedis</taxon>
        <taxon>Mucoromycota</taxon>
        <taxon>Mucoromycotina</taxon>
        <taxon>Mucoromycetes</taxon>
        <taxon>Mucorales</taxon>
        <taxon>Cunninghamellaceae</taxon>
        <taxon>Absidia</taxon>
    </lineage>
</organism>
<feature type="region of interest" description="Disordered" evidence="1">
    <location>
        <begin position="284"/>
        <end position="345"/>
    </location>
</feature>
<comment type="caution">
    <text evidence="3">The sequence shown here is derived from an EMBL/GenBank/DDBJ whole genome shotgun (WGS) entry which is preliminary data.</text>
</comment>
<feature type="compositionally biased region" description="Low complexity" evidence="1">
    <location>
        <begin position="145"/>
        <end position="179"/>
    </location>
</feature>
<feature type="compositionally biased region" description="Basic residues" evidence="1">
    <location>
        <begin position="233"/>
        <end position="245"/>
    </location>
</feature>
<evidence type="ECO:0000313" key="4">
    <source>
        <dbReference type="Proteomes" id="UP000193560"/>
    </source>
</evidence>
<feature type="compositionally biased region" description="Low complexity" evidence="1">
    <location>
        <begin position="325"/>
        <end position="337"/>
    </location>
</feature>
<dbReference type="CDD" id="cd00821">
    <property type="entry name" value="PH"/>
    <property type="match status" value="1"/>
</dbReference>
<dbReference type="Pfam" id="PF00169">
    <property type="entry name" value="PH"/>
    <property type="match status" value="1"/>
</dbReference>
<reference evidence="3 4" key="1">
    <citation type="submission" date="2016-07" db="EMBL/GenBank/DDBJ databases">
        <title>Pervasive Adenine N6-methylation of Active Genes in Fungi.</title>
        <authorList>
            <consortium name="DOE Joint Genome Institute"/>
            <person name="Mondo S.J."/>
            <person name="Dannebaum R.O."/>
            <person name="Kuo R.C."/>
            <person name="Labutti K."/>
            <person name="Haridas S."/>
            <person name="Kuo A."/>
            <person name="Salamov A."/>
            <person name="Ahrendt S.R."/>
            <person name="Lipzen A."/>
            <person name="Sullivan W."/>
            <person name="Andreopoulos W.B."/>
            <person name="Clum A."/>
            <person name="Lindquist E."/>
            <person name="Daum C."/>
            <person name="Ramamoorthy G.K."/>
            <person name="Gryganskyi A."/>
            <person name="Culley D."/>
            <person name="Magnuson J.K."/>
            <person name="James T.Y."/>
            <person name="O'Malley M.A."/>
            <person name="Stajich J.E."/>
            <person name="Spatafora J.W."/>
            <person name="Visel A."/>
            <person name="Grigoriev I.V."/>
        </authorList>
    </citation>
    <scope>NUCLEOTIDE SEQUENCE [LARGE SCALE GENOMIC DNA]</scope>
    <source>
        <strain evidence="3 4">NRRL 1336</strain>
    </source>
</reference>
<dbReference type="PROSITE" id="PS50003">
    <property type="entry name" value="PH_DOMAIN"/>
    <property type="match status" value="1"/>
</dbReference>
<dbReference type="EMBL" id="MCGE01000001">
    <property type="protein sequence ID" value="ORZ25223.1"/>
    <property type="molecule type" value="Genomic_DNA"/>
</dbReference>
<gene>
    <name evidence="3" type="ORF">BCR42DRAFT_399662</name>
</gene>
<feature type="compositionally biased region" description="Polar residues" evidence="1">
    <location>
        <begin position="284"/>
        <end position="299"/>
    </location>
</feature>
<evidence type="ECO:0000313" key="3">
    <source>
        <dbReference type="EMBL" id="ORZ25223.1"/>
    </source>
</evidence>
<dbReference type="InterPro" id="IPR001849">
    <property type="entry name" value="PH_domain"/>
</dbReference>
<protein>
    <recommendedName>
        <fullName evidence="2">PH domain-containing protein</fullName>
    </recommendedName>
</protein>
<dbReference type="SMART" id="SM00233">
    <property type="entry name" value="PH"/>
    <property type="match status" value="1"/>
</dbReference>
<evidence type="ECO:0000256" key="1">
    <source>
        <dbReference type="SAM" id="MobiDB-lite"/>
    </source>
</evidence>
<dbReference type="SUPFAM" id="SSF50729">
    <property type="entry name" value="PH domain-like"/>
    <property type="match status" value="1"/>
</dbReference>
<accession>A0A1X2J086</accession>
<feature type="region of interest" description="Disordered" evidence="1">
    <location>
        <begin position="200"/>
        <end position="221"/>
    </location>
</feature>
<dbReference type="InterPro" id="IPR011993">
    <property type="entry name" value="PH-like_dom_sf"/>
</dbReference>
<feature type="region of interest" description="Disordered" evidence="1">
    <location>
        <begin position="141"/>
        <end position="179"/>
    </location>
</feature>